<dbReference type="PROSITE" id="PS50113">
    <property type="entry name" value="PAC"/>
    <property type="match status" value="1"/>
</dbReference>
<dbReference type="InterPro" id="IPR035965">
    <property type="entry name" value="PAS-like_dom_sf"/>
</dbReference>
<dbReference type="EC" id="2.7.13.3" evidence="2"/>
<organism evidence="9 10">
    <name type="scientific">Ramlibacter pinisoli</name>
    <dbReference type="NCBI Taxonomy" id="2682844"/>
    <lineage>
        <taxon>Bacteria</taxon>
        <taxon>Pseudomonadati</taxon>
        <taxon>Pseudomonadota</taxon>
        <taxon>Betaproteobacteria</taxon>
        <taxon>Burkholderiales</taxon>
        <taxon>Comamonadaceae</taxon>
        <taxon>Ramlibacter</taxon>
    </lineage>
</organism>
<evidence type="ECO:0000259" key="6">
    <source>
        <dbReference type="PROSITE" id="PS50110"/>
    </source>
</evidence>
<feature type="domain" description="PAC" evidence="8">
    <location>
        <begin position="226"/>
        <end position="279"/>
    </location>
</feature>
<evidence type="ECO:0000313" key="10">
    <source>
        <dbReference type="Proteomes" id="UP000469385"/>
    </source>
</evidence>
<dbReference type="InterPro" id="IPR003594">
    <property type="entry name" value="HATPase_dom"/>
</dbReference>
<dbReference type="AlphaFoldDB" id="A0A6N8J1C6"/>
<dbReference type="Pfam" id="PF02518">
    <property type="entry name" value="HATPase_c"/>
    <property type="match status" value="1"/>
</dbReference>
<dbReference type="InterPro" id="IPR001610">
    <property type="entry name" value="PAC"/>
</dbReference>
<dbReference type="SMART" id="SM00086">
    <property type="entry name" value="PAC"/>
    <property type="match status" value="1"/>
</dbReference>
<dbReference type="InterPro" id="IPR036890">
    <property type="entry name" value="HATPase_C_sf"/>
</dbReference>
<evidence type="ECO:0000259" key="5">
    <source>
        <dbReference type="PROSITE" id="PS50109"/>
    </source>
</evidence>
<comment type="catalytic activity">
    <reaction evidence="1">
        <text>ATP + protein L-histidine = ADP + protein N-phospho-L-histidine.</text>
        <dbReference type="EC" id="2.7.13.3"/>
    </reaction>
</comment>
<dbReference type="PROSITE" id="PS50110">
    <property type="entry name" value="RESPONSE_REGULATORY"/>
    <property type="match status" value="1"/>
</dbReference>
<sequence length="650" mass="72127">MTKCMSTGADDLQRYTHALQERVKELECLYAVARITGQAELSDDALKAILQNLAKAYQYPQVTYAKVELEGRVDQTDNYRTTEWRQRSVIQADGRDFGFVEVGYIEPRPDEDEGPFLKEERDLIDAIAGLIASYASRGRDRAKLVESEVQLRHLADAMPEILYRGSGSSDSKLTFVSPAVVRLLGFTPDEWLQGRERWVHQLHDEDRDVVLRELAAARASPDVEFFTTEYRIWTKDGKTLRWVRDSQHIERDQEGNVVSWVGVVSDITDRKHLEQELQKAHRRKDAFLATLAHELRNPLAPIRNAFALIRRGGDRPEIASKALEMGERQMGQLVRVVDELLDAARISSGKIALHLEWVSLRSVVEHAEESSRPQIEAGKHQLTIELPESEALLQADPLRLAQVLSNLLNNAAKYTESGGRIHLAARIVASDQALVIEVRDNGIGMAPDVLPTIFDLFLQGARSRHRIWQGLGVGLPLARYLVELHGGRLAAASDGPGLGSTFSIYLPLVATPAQAIDGGGEASVAPNPLRLLIVDDEKDVADSTAMLLREDGHEVEIANDGTTAIEMALARPPAVVLLDIGMPGMNGYEVARRLRAERELDATWLVALTGWGQEQDRRRSEAAGFDQHLIKPVNSETLEALLGACSASRC</sequence>
<dbReference type="Pfam" id="PF08447">
    <property type="entry name" value="PAS_3"/>
    <property type="match status" value="1"/>
</dbReference>
<dbReference type="EMBL" id="WSEL01000009">
    <property type="protein sequence ID" value="MVQ32083.1"/>
    <property type="molecule type" value="Genomic_DNA"/>
</dbReference>
<dbReference type="InterPro" id="IPR011006">
    <property type="entry name" value="CheY-like_superfamily"/>
</dbReference>
<dbReference type="InterPro" id="IPR013655">
    <property type="entry name" value="PAS_fold_3"/>
</dbReference>
<dbReference type="CDD" id="cd17580">
    <property type="entry name" value="REC_2_DhkD-like"/>
    <property type="match status" value="1"/>
</dbReference>
<dbReference type="InterPro" id="IPR000014">
    <property type="entry name" value="PAS"/>
</dbReference>
<dbReference type="GO" id="GO:0000155">
    <property type="term" value="F:phosphorelay sensor kinase activity"/>
    <property type="evidence" value="ECO:0007669"/>
    <property type="project" value="InterPro"/>
</dbReference>
<evidence type="ECO:0000256" key="4">
    <source>
        <dbReference type="PROSITE-ProRule" id="PRU00169"/>
    </source>
</evidence>
<evidence type="ECO:0000313" key="9">
    <source>
        <dbReference type="EMBL" id="MVQ32083.1"/>
    </source>
</evidence>
<gene>
    <name evidence="9" type="ORF">GON04_21665</name>
</gene>
<dbReference type="Proteomes" id="UP000469385">
    <property type="component" value="Unassembled WGS sequence"/>
</dbReference>
<dbReference type="PRINTS" id="PR00344">
    <property type="entry name" value="BCTRLSENSOR"/>
</dbReference>
<dbReference type="SMART" id="SM00091">
    <property type="entry name" value="PAS"/>
    <property type="match status" value="1"/>
</dbReference>
<dbReference type="Gene3D" id="3.30.565.10">
    <property type="entry name" value="Histidine kinase-like ATPase, C-terminal domain"/>
    <property type="match status" value="1"/>
</dbReference>
<dbReference type="InterPro" id="IPR003661">
    <property type="entry name" value="HisK_dim/P_dom"/>
</dbReference>
<keyword evidence="10" id="KW-1185">Reference proteome</keyword>
<dbReference type="Gene3D" id="3.30.450.20">
    <property type="entry name" value="PAS domain"/>
    <property type="match status" value="1"/>
</dbReference>
<protein>
    <recommendedName>
        <fullName evidence="2">histidine kinase</fullName>
        <ecNumber evidence="2">2.7.13.3</ecNumber>
    </recommendedName>
</protein>
<dbReference type="InterPro" id="IPR000700">
    <property type="entry name" value="PAS-assoc_C"/>
</dbReference>
<dbReference type="InterPro" id="IPR036097">
    <property type="entry name" value="HisK_dim/P_sf"/>
</dbReference>
<name>A0A6N8J1C6_9BURK</name>
<reference evidence="9 10" key="1">
    <citation type="submission" date="2019-12" db="EMBL/GenBank/DDBJ databases">
        <authorList>
            <person name="Huq M.A."/>
        </authorList>
    </citation>
    <scope>NUCLEOTIDE SEQUENCE [LARGE SCALE GENOMIC DNA]</scope>
    <source>
        <strain evidence="9 10">MAH-25</strain>
    </source>
</reference>
<dbReference type="CDD" id="cd00075">
    <property type="entry name" value="HATPase"/>
    <property type="match status" value="1"/>
</dbReference>
<evidence type="ECO:0000256" key="2">
    <source>
        <dbReference type="ARBA" id="ARBA00012438"/>
    </source>
</evidence>
<evidence type="ECO:0000256" key="3">
    <source>
        <dbReference type="ARBA" id="ARBA00022553"/>
    </source>
</evidence>
<comment type="caution">
    <text evidence="9">The sequence shown here is derived from an EMBL/GenBank/DDBJ whole genome shotgun (WGS) entry which is preliminary data.</text>
</comment>
<dbReference type="PROSITE" id="PS50112">
    <property type="entry name" value="PAS"/>
    <property type="match status" value="1"/>
</dbReference>
<feature type="modified residue" description="4-aspartylphosphate" evidence="4">
    <location>
        <position position="579"/>
    </location>
</feature>
<dbReference type="Pfam" id="PF00512">
    <property type="entry name" value="HisKA"/>
    <property type="match status" value="1"/>
</dbReference>
<dbReference type="PANTHER" id="PTHR43547:SF2">
    <property type="entry name" value="HYBRID SIGNAL TRANSDUCTION HISTIDINE KINASE C"/>
    <property type="match status" value="1"/>
</dbReference>
<dbReference type="Gene3D" id="1.10.287.130">
    <property type="match status" value="1"/>
</dbReference>
<dbReference type="InterPro" id="IPR005467">
    <property type="entry name" value="His_kinase_dom"/>
</dbReference>
<dbReference type="SMART" id="SM00388">
    <property type="entry name" value="HisKA"/>
    <property type="match status" value="1"/>
</dbReference>
<dbReference type="SUPFAM" id="SSF52172">
    <property type="entry name" value="CheY-like"/>
    <property type="match status" value="1"/>
</dbReference>
<evidence type="ECO:0000259" key="8">
    <source>
        <dbReference type="PROSITE" id="PS50113"/>
    </source>
</evidence>
<evidence type="ECO:0000259" key="7">
    <source>
        <dbReference type="PROSITE" id="PS50112"/>
    </source>
</evidence>
<dbReference type="PROSITE" id="PS50109">
    <property type="entry name" value="HIS_KIN"/>
    <property type="match status" value="1"/>
</dbReference>
<dbReference type="CDD" id="cd00082">
    <property type="entry name" value="HisKA"/>
    <property type="match status" value="1"/>
</dbReference>
<evidence type="ECO:0000256" key="1">
    <source>
        <dbReference type="ARBA" id="ARBA00000085"/>
    </source>
</evidence>
<dbReference type="SUPFAM" id="SSF55874">
    <property type="entry name" value="ATPase domain of HSP90 chaperone/DNA topoisomerase II/histidine kinase"/>
    <property type="match status" value="1"/>
</dbReference>
<dbReference type="SUPFAM" id="SSF55785">
    <property type="entry name" value="PYP-like sensor domain (PAS domain)"/>
    <property type="match status" value="1"/>
</dbReference>
<dbReference type="InterPro" id="IPR004358">
    <property type="entry name" value="Sig_transdc_His_kin-like_C"/>
</dbReference>
<feature type="domain" description="Histidine kinase" evidence="5">
    <location>
        <begin position="290"/>
        <end position="510"/>
    </location>
</feature>
<dbReference type="SMART" id="SM00387">
    <property type="entry name" value="HATPase_c"/>
    <property type="match status" value="1"/>
</dbReference>
<dbReference type="SUPFAM" id="SSF47384">
    <property type="entry name" value="Homodimeric domain of signal transducing histidine kinase"/>
    <property type="match status" value="1"/>
</dbReference>
<proteinExistence type="predicted"/>
<dbReference type="CDD" id="cd00130">
    <property type="entry name" value="PAS"/>
    <property type="match status" value="1"/>
</dbReference>
<dbReference type="Pfam" id="PF00072">
    <property type="entry name" value="Response_reg"/>
    <property type="match status" value="1"/>
</dbReference>
<feature type="domain" description="Response regulatory" evidence="6">
    <location>
        <begin position="530"/>
        <end position="646"/>
    </location>
</feature>
<dbReference type="InterPro" id="IPR001789">
    <property type="entry name" value="Sig_transdc_resp-reg_receiver"/>
</dbReference>
<accession>A0A6N8J1C6</accession>
<dbReference type="PANTHER" id="PTHR43547">
    <property type="entry name" value="TWO-COMPONENT HISTIDINE KINASE"/>
    <property type="match status" value="1"/>
</dbReference>
<dbReference type="SMART" id="SM00448">
    <property type="entry name" value="REC"/>
    <property type="match status" value="1"/>
</dbReference>
<dbReference type="Gene3D" id="3.40.50.2300">
    <property type="match status" value="1"/>
</dbReference>
<feature type="domain" description="PAS" evidence="7">
    <location>
        <begin position="147"/>
        <end position="221"/>
    </location>
</feature>
<keyword evidence="3 4" id="KW-0597">Phosphoprotein</keyword>
<dbReference type="NCBIfam" id="TIGR00229">
    <property type="entry name" value="sensory_box"/>
    <property type="match status" value="1"/>
</dbReference>